<protein>
    <submittedName>
        <fullName evidence="1">Uncharacterized protein</fullName>
    </submittedName>
</protein>
<gene>
    <name evidence="1" type="ORF">BHE90_017315</name>
</gene>
<dbReference type="AlphaFoldDB" id="A0A430KXT2"/>
<name>A0A430KXT2_9HYPO</name>
<reference evidence="1 2" key="1">
    <citation type="submission" date="2017-06" db="EMBL/GenBank/DDBJ databases">
        <title>Comparative genomic analysis of Ambrosia Fusariam Clade fungi.</title>
        <authorList>
            <person name="Stajich J.E."/>
            <person name="Carrillo J."/>
            <person name="Kijimoto T."/>
            <person name="Eskalen A."/>
            <person name="O'Donnell K."/>
            <person name="Kasson M."/>
        </authorList>
    </citation>
    <scope>NUCLEOTIDE SEQUENCE [LARGE SCALE GENOMIC DNA]</scope>
    <source>
        <strain evidence="1 2">UCR1854</strain>
    </source>
</reference>
<accession>A0A430KXT2</accession>
<proteinExistence type="predicted"/>
<dbReference type="EMBL" id="MIKF01000949">
    <property type="protein sequence ID" value="RTE68307.1"/>
    <property type="molecule type" value="Genomic_DNA"/>
</dbReference>
<organism evidence="1 2">
    <name type="scientific">Fusarium euwallaceae</name>
    <dbReference type="NCBI Taxonomy" id="1147111"/>
    <lineage>
        <taxon>Eukaryota</taxon>
        <taxon>Fungi</taxon>
        <taxon>Dikarya</taxon>
        <taxon>Ascomycota</taxon>
        <taxon>Pezizomycotina</taxon>
        <taxon>Sordariomycetes</taxon>
        <taxon>Hypocreomycetidae</taxon>
        <taxon>Hypocreales</taxon>
        <taxon>Nectriaceae</taxon>
        <taxon>Fusarium</taxon>
        <taxon>Fusarium solani species complex</taxon>
    </lineage>
</organism>
<comment type="caution">
    <text evidence="1">The sequence shown here is derived from an EMBL/GenBank/DDBJ whole genome shotgun (WGS) entry which is preliminary data.</text>
</comment>
<feature type="non-terminal residue" evidence="1">
    <location>
        <position position="1"/>
    </location>
</feature>
<evidence type="ECO:0000313" key="2">
    <source>
        <dbReference type="Proteomes" id="UP000287124"/>
    </source>
</evidence>
<evidence type="ECO:0000313" key="1">
    <source>
        <dbReference type="EMBL" id="RTE68307.1"/>
    </source>
</evidence>
<keyword evidence="2" id="KW-1185">Reference proteome</keyword>
<sequence length="231" mass="26094">AQIWSPNGLTTLTATTSVMASTVSSPDQVKQRFLKDGFVILDDSSTGEHMTQMQQRGFPYLTEWGLEFLEQHVLSDKHINESFLGKCVLVHWLRQRPYPEHILCYTKGGPTAGRRSHHVHLIAEGSIVNYRNGSLFRYLQGTEGKRSINEIPSQAYDDVGCPGETKEFPNGGKVILDSRVGFELIQGYVLVHEFAREDLVEDWVKMEVPSALKAKAHSLESEKVKLNFSFR</sequence>
<dbReference type="Proteomes" id="UP000287124">
    <property type="component" value="Unassembled WGS sequence"/>
</dbReference>